<protein>
    <recommendedName>
        <fullName evidence="4">Zinc-finger domain-containing protein</fullName>
    </recommendedName>
</protein>
<dbReference type="RefSeq" id="WP_036650127.1">
    <property type="nucleotide sequence ID" value="NZ_BAVZ01000009.1"/>
</dbReference>
<keyword evidence="1" id="KW-0812">Transmembrane</keyword>
<accession>W7YDV1</accession>
<evidence type="ECO:0000313" key="3">
    <source>
        <dbReference type="Proteomes" id="UP000019364"/>
    </source>
</evidence>
<feature type="transmembrane region" description="Helical" evidence="1">
    <location>
        <begin position="98"/>
        <end position="120"/>
    </location>
</feature>
<reference evidence="2 3" key="1">
    <citation type="journal article" date="2014" name="Genome Announc.">
        <title>Draft Genome Sequence of Paenibacillus pini JCM 16418T, Isolated from the Rhizosphere of Pine Tree.</title>
        <authorList>
            <person name="Yuki M."/>
            <person name="Oshima K."/>
            <person name="Suda W."/>
            <person name="Oshida Y."/>
            <person name="Kitamura K."/>
            <person name="Iida Y."/>
            <person name="Hattori M."/>
            <person name="Ohkuma M."/>
        </authorList>
    </citation>
    <scope>NUCLEOTIDE SEQUENCE [LARGE SCALE GENOMIC DNA]</scope>
    <source>
        <strain evidence="2 3">JCM 16418</strain>
    </source>
</reference>
<dbReference type="EMBL" id="BAVZ01000009">
    <property type="protein sequence ID" value="GAF09075.1"/>
    <property type="molecule type" value="Genomic_DNA"/>
</dbReference>
<proteinExistence type="predicted"/>
<dbReference type="OrthoDB" id="2679416at2"/>
<name>W7YDV1_9BACL</name>
<evidence type="ECO:0000313" key="2">
    <source>
        <dbReference type="EMBL" id="GAF09075.1"/>
    </source>
</evidence>
<keyword evidence="1" id="KW-1133">Transmembrane helix</keyword>
<feature type="transmembrane region" description="Helical" evidence="1">
    <location>
        <begin position="179"/>
        <end position="198"/>
    </location>
</feature>
<organism evidence="2 3">
    <name type="scientific">Paenibacillus pini JCM 16418</name>
    <dbReference type="NCBI Taxonomy" id="1236976"/>
    <lineage>
        <taxon>Bacteria</taxon>
        <taxon>Bacillati</taxon>
        <taxon>Bacillota</taxon>
        <taxon>Bacilli</taxon>
        <taxon>Bacillales</taxon>
        <taxon>Paenibacillaceae</taxon>
        <taxon>Paenibacillus</taxon>
    </lineage>
</organism>
<keyword evidence="1" id="KW-0472">Membrane</keyword>
<evidence type="ECO:0000256" key="1">
    <source>
        <dbReference type="SAM" id="Phobius"/>
    </source>
</evidence>
<dbReference type="STRING" id="1236976.JCM16418_3193"/>
<gene>
    <name evidence="2" type="ORF">JCM16418_3193</name>
</gene>
<comment type="caution">
    <text evidence="2">The sequence shown here is derived from an EMBL/GenBank/DDBJ whole genome shotgun (WGS) entry which is preliminary data.</text>
</comment>
<evidence type="ECO:0008006" key="4">
    <source>
        <dbReference type="Google" id="ProtNLM"/>
    </source>
</evidence>
<dbReference type="AlphaFoldDB" id="W7YDV1"/>
<keyword evidence="3" id="KW-1185">Reference proteome</keyword>
<sequence>MNCDEAQELFGLATDMPLHDLKRRLFEQHMATCRDCAAEFEVWKESHHLIIKLQAEFTEFQAEAINRNVMDRIYRESPWLIPDQGQPFAVSGSTRKRFSLWIAGFVMVFLCSFLYFTIFYQHEGNETASSSISTGIIPTGIANSSSLISEPYTYDMPSPHNGGIMDPLVISMSPSHPQYWMILSILGVGMALFSLSRVSKIRR</sequence>
<dbReference type="Proteomes" id="UP000019364">
    <property type="component" value="Unassembled WGS sequence"/>
</dbReference>
<dbReference type="eggNOG" id="COG5662">
    <property type="taxonomic scope" value="Bacteria"/>
</dbReference>